<protein>
    <recommendedName>
        <fullName evidence="1">MobA-like NTP transferase domain-containing protein</fullName>
    </recommendedName>
</protein>
<dbReference type="EMBL" id="CCSD01000089">
    <property type="protein sequence ID" value="CDZ90695.1"/>
    <property type="molecule type" value="Genomic_DNA"/>
</dbReference>
<dbReference type="RefSeq" id="WP_010594465.1">
    <property type="nucleotide sequence ID" value="NZ_CP023714.1"/>
</dbReference>
<evidence type="ECO:0000313" key="2">
    <source>
        <dbReference type="EMBL" id="CDZ90695.1"/>
    </source>
</evidence>
<evidence type="ECO:0000313" key="3">
    <source>
        <dbReference type="Proteomes" id="UP000042997"/>
    </source>
</evidence>
<organism evidence="2 3">
    <name type="scientific">Rhodococcus ruber</name>
    <dbReference type="NCBI Taxonomy" id="1830"/>
    <lineage>
        <taxon>Bacteria</taxon>
        <taxon>Bacillati</taxon>
        <taxon>Actinomycetota</taxon>
        <taxon>Actinomycetes</taxon>
        <taxon>Mycobacteriales</taxon>
        <taxon>Nocardiaceae</taxon>
        <taxon>Rhodococcus</taxon>
    </lineage>
</organism>
<sequence length="199" mass="20590">MTVGGIVLAAGGGTRLGGRAKALLPHRGHPLLHTVVAALTAGGCDEITVVAGAYADDVVAACPPGIRTVVNPRWAEGMSTSLRAGMDATTGHEVIALTVVDFPGITAGLVRTVLAAHRPGTITVPMFGDRPGHPVVFDRRDAEAAAREAVGDEGARRFLAGHRDRVRRLDCTGLADPGDVDVPGDLALLDRRDVTRGDT</sequence>
<dbReference type="SMR" id="A0A098BR47"/>
<dbReference type="OrthoDB" id="4427994at2"/>
<evidence type="ECO:0000259" key="1">
    <source>
        <dbReference type="Pfam" id="PF12804"/>
    </source>
</evidence>
<dbReference type="InterPro" id="IPR029044">
    <property type="entry name" value="Nucleotide-diphossugar_trans"/>
</dbReference>
<dbReference type="PANTHER" id="PTHR43777:SF1">
    <property type="entry name" value="MOLYBDENUM COFACTOR CYTIDYLYLTRANSFERASE"/>
    <property type="match status" value="1"/>
</dbReference>
<feature type="domain" description="MobA-like NTP transferase" evidence="1">
    <location>
        <begin position="5"/>
        <end position="164"/>
    </location>
</feature>
<dbReference type="InterPro" id="IPR025877">
    <property type="entry name" value="MobA-like_NTP_Trfase"/>
</dbReference>
<dbReference type="AlphaFoldDB" id="A0A098BR47"/>
<dbReference type="PANTHER" id="PTHR43777">
    <property type="entry name" value="MOLYBDENUM COFACTOR CYTIDYLYLTRANSFERASE"/>
    <property type="match status" value="1"/>
</dbReference>
<proteinExistence type="predicted"/>
<dbReference type="Pfam" id="PF12804">
    <property type="entry name" value="NTP_transf_3"/>
    <property type="match status" value="1"/>
</dbReference>
<dbReference type="SUPFAM" id="SSF53448">
    <property type="entry name" value="Nucleotide-diphospho-sugar transferases"/>
    <property type="match status" value="1"/>
</dbReference>
<gene>
    <name evidence="2" type="ORF">RHRU231_750042</name>
</gene>
<dbReference type="Gene3D" id="3.90.550.10">
    <property type="entry name" value="Spore Coat Polysaccharide Biosynthesis Protein SpsA, Chain A"/>
    <property type="match status" value="1"/>
</dbReference>
<name>A0A098BR47_9NOCA</name>
<dbReference type="Proteomes" id="UP000042997">
    <property type="component" value="Unassembled WGS sequence"/>
</dbReference>
<dbReference type="GO" id="GO:0016779">
    <property type="term" value="F:nucleotidyltransferase activity"/>
    <property type="evidence" value="ECO:0007669"/>
    <property type="project" value="UniProtKB-ARBA"/>
</dbReference>
<dbReference type="CDD" id="cd04182">
    <property type="entry name" value="GT_2_like_f"/>
    <property type="match status" value="1"/>
</dbReference>
<dbReference type="GeneID" id="66834182"/>
<dbReference type="KEGG" id="rrz:CS378_19780"/>
<accession>A0A098BR47</accession>
<dbReference type="eggNOG" id="COG2068">
    <property type="taxonomic scope" value="Bacteria"/>
</dbReference>
<reference evidence="2 3" key="1">
    <citation type="journal article" date="2014" name="Genome Announc.">
        <title>Draft Genome Sequence of Propane- and Butane-Oxidizing Actinobacterium Rhodococcus ruber IEGM 231.</title>
        <authorList>
            <person name="Ivshina I.B."/>
            <person name="Kuyukina M.S."/>
            <person name="Krivoruchko A.V."/>
            <person name="Barbe V."/>
            <person name="Fischer C."/>
        </authorList>
    </citation>
    <scope>NUCLEOTIDE SEQUENCE [LARGE SCALE GENOMIC DNA]</scope>
</reference>